<dbReference type="InterPro" id="IPR037027">
    <property type="entry name" value="YqgF/RNaseH-like_dom_sf"/>
</dbReference>
<feature type="domain" description="S1 motif" evidence="1">
    <location>
        <begin position="640"/>
        <end position="709"/>
    </location>
</feature>
<dbReference type="InterPro" id="IPR006641">
    <property type="entry name" value="YqgF/RNaseH-like_dom"/>
</dbReference>
<dbReference type="Gene3D" id="2.40.50.140">
    <property type="entry name" value="Nucleic acid-binding proteins"/>
    <property type="match status" value="1"/>
</dbReference>
<gene>
    <name evidence="2" type="ORF">LCY76_01400</name>
</gene>
<organism evidence="2 3">
    <name type="scientific">Fictibacillus marinisediminis</name>
    <dbReference type="NCBI Taxonomy" id="2878389"/>
    <lineage>
        <taxon>Bacteria</taxon>
        <taxon>Bacillati</taxon>
        <taxon>Bacillota</taxon>
        <taxon>Bacilli</taxon>
        <taxon>Bacillales</taxon>
        <taxon>Fictibacillaceae</taxon>
        <taxon>Fictibacillus</taxon>
    </lineage>
</organism>
<dbReference type="EMBL" id="JAIWJX010000002">
    <property type="protein sequence ID" value="MCK6255301.1"/>
    <property type="molecule type" value="Genomic_DNA"/>
</dbReference>
<dbReference type="GO" id="GO:0006412">
    <property type="term" value="P:translation"/>
    <property type="evidence" value="ECO:0007669"/>
    <property type="project" value="TreeGrafter"/>
</dbReference>
<dbReference type="InterPro" id="IPR003029">
    <property type="entry name" value="S1_domain"/>
</dbReference>
<dbReference type="GO" id="GO:0003729">
    <property type="term" value="F:mRNA binding"/>
    <property type="evidence" value="ECO:0007669"/>
    <property type="project" value="TreeGrafter"/>
</dbReference>
<dbReference type="Pfam" id="PF16921">
    <property type="entry name" value="Tex_YqgF"/>
    <property type="match status" value="1"/>
</dbReference>
<dbReference type="Gene3D" id="3.30.420.140">
    <property type="entry name" value="YqgF/RNase H-like domain"/>
    <property type="match status" value="1"/>
</dbReference>
<dbReference type="SMART" id="SM00316">
    <property type="entry name" value="S1"/>
    <property type="match status" value="1"/>
</dbReference>
<dbReference type="FunFam" id="3.30.420.140:FF:000001">
    <property type="entry name" value="RNA-binding transcriptional accessory protein"/>
    <property type="match status" value="1"/>
</dbReference>
<accession>A0A9X1X889</accession>
<dbReference type="InterPro" id="IPR010994">
    <property type="entry name" value="RuvA_2-like"/>
</dbReference>
<dbReference type="CDD" id="cd05685">
    <property type="entry name" value="S1_Tex"/>
    <property type="match status" value="1"/>
</dbReference>
<dbReference type="InterPro" id="IPR023323">
    <property type="entry name" value="Tex-like_dom_sf"/>
</dbReference>
<dbReference type="InterPro" id="IPR032639">
    <property type="entry name" value="Tex_YqgF"/>
</dbReference>
<name>A0A9X1X889_9BACL</name>
<dbReference type="Pfam" id="PF00575">
    <property type="entry name" value="S1"/>
    <property type="match status" value="1"/>
</dbReference>
<proteinExistence type="predicted"/>
<sequence>MDIAKELGVKQKQVVNVIDLLKDGNTVPFIARYRKELTGGLDEVQIKEIMDRWHYSENLKERKEEVLRLIGEQGKLTDELAAAISKAKKLQVIEDLYRPYKQKRRTRATAAKEKGLEPFADWMMSQPAQGDVLQKAAEFLSEEKEVHTVEDAVAGAQDIIAEQLSDDASIRTWIRDLTFKEGKLQTSLKKNGEDEKKVYEMYYEYTEPVQKIVPHRILAVNRGEKEDVLKVDIEAPSEKIIERLNRTVIKNSSSPVVSFLKETIEDSYRRLIASSIERDIRNELTDKGEEQAIHIFSENLRNLLLQSPLKGRMVLGVDPAYRTGCKLGVVDETGKMLHIQTIYPTPPRSEVQKSESVVKELIAKYGIHVIAIGNGTASRETEQFIVNTIKSIEESVSYIIVNEAGASVYSASAIAREEFPELQVEERSAISIARRLQDPLAELVKIDPKSVGVGQYQHDVSQKRLNESLTFVVETAVNQVGVNVNTASSSLLQYVAGLSKTVAQNIVKVREEKGKFVKREELKKIPRLGAKTYEQCIGFLRIPDGKNPLDQTAIHPESYKETLQLLKEIGSELQEIGSEDLKSKLKTIDIKSMAAKLTIGEPTLQDIIDGLLRPNRDVREELSKPLLKTDVLKLEDLEKGMELEGTVRNVVDFGAFVDIGVKQDGLVHISKLAKRFVKHPMDVVSVGQVVTVWVDSVDLAKGRVALTMLPPDAQ</sequence>
<dbReference type="PANTHER" id="PTHR10724:SF10">
    <property type="entry name" value="S1 RNA-BINDING DOMAIN-CONTAINING PROTEIN 1"/>
    <property type="match status" value="1"/>
</dbReference>
<dbReference type="Pfam" id="PF12836">
    <property type="entry name" value="HHH_3"/>
    <property type="match status" value="1"/>
</dbReference>
<dbReference type="SUPFAM" id="SSF158832">
    <property type="entry name" value="Tex N-terminal region-like"/>
    <property type="match status" value="1"/>
</dbReference>
<dbReference type="SUPFAM" id="SSF47781">
    <property type="entry name" value="RuvA domain 2-like"/>
    <property type="match status" value="2"/>
</dbReference>
<dbReference type="GO" id="GO:0006139">
    <property type="term" value="P:nucleobase-containing compound metabolic process"/>
    <property type="evidence" value="ECO:0007669"/>
    <property type="project" value="InterPro"/>
</dbReference>
<dbReference type="SUPFAM" id="SSF53098">
    <property type="entry name" value="Ribonuclease H-like"/>
    <property type="match status" value="1"/>
</dbReference>
<evidence type="ECO:0000313" key="3">
    <source>
        <dbReference type="Proteomes" id="UP001139011"/>
    </source>
</evidence>
<dbReference type="AlphaFoldDB" id="A0A9X1X889"/>
<comment type="caution">
    <text evidence="2">The sequence shown here is derived from an EMBL/GenBank/DDBJ whole genome shotgun (WGS) entry which is preliminary data.</text>
</comment>
<dbReference type="GO" id="GO:0005737">
    <property type="term" value="C:cytoplasm"/>
    <property type="evidence" value="ECO:0007669"/>
    <property type="project" value="UniProtKB-ARBA"/>
</dbReference>
<dbReference type="GO" id="GO:0003735">
    <property type="term" value="F:structural constituent of ribosome"/>
    <property type="evidence" value="ECO:0007669"/>
    <property type="project" value="TreeGrafter"/>
</dbReference>
<dbReference type="InterPro" id="IPR050437">
    <property type="entry name" value="Ribos_protein_bS1-like"/>
</dbReference>
<dbReference type="SUPFAM" id="SSF50249">
    <property type="entry name" value="Nucleic acid-binding proteins"/>
    <property type="match status" value="1"/>
</dbReference>
<dbReference type="FunFam" id="1.10.10.650:FF:000001">
    <property type="entry name" value="S1 RNA-binding domain 1"/>
    <property type="match status" value="1"/>
</dbReference>
<dbReference type="Pfam" id="PF09371">
    <property type="entry name" value="Tex_N"/>
    <property type="match status" value="1"/>
</dbReference>
<protein>
    <submittedName>
        <fullName evidence="2">RNA-binding transcriptional accessory protein</fullName>
    </submittedName>
</protein>
<evidence type="ECO:0000313" key="2">
    <source>
        <dbReference type="EMBL" id="MCK6255301.1"/>
    </source>
</evidence>
<dbReference type="InterPro" id="IPR044146">
    <property type="entry name" value="S1_Tex"/>
</dbReference>
<dbReference type="PROSITE" id="PS50126">
    <property type="entry name" value="S1"/>
    <property type="match status" value="1"/>
</dbReference>
<dbReference type="Pfam" id="PF22706">
    <property type="entry name" value="Tex_central_region"/>
    <property type="match status" value="1"/>
</dbReference>
<dbReference type="InterPro" id="IPR012340">
    <property type="entry name" value="NA-bd_OB-fold"/>
</dbReference>
<dbReference type="PANTHER" id="PTHR10724">
    <property type="entry name" value="30S RIBOSOMAL PROTEIN S1"/>
    <property type="match status" value="1"/>
</dbReference>
<dbReference type="Proteomes" id="UP001139011">
    <property type="component" value="Unassembled WGS sequence"/>
</dbReference>
<dbReference type="Pfam" id="PF17674">
    <property type="entry name" value="HHH_9"/>
    <property type="match status" value="1"/>
</dbReference>
<dbReference type="Gene3D" id="1.10.3500.10">
    <property type="entry name" value="Tex N-terminal region-like"/>
    <property type="match status" value="1"/>
</dbReference>
<dbReference type="SMART" id="SM00732">
    <property type="entry name" value="YqgFc"/>
    <property type="match status" value="1"/>
</dbReference>
<dbReference type="FunFam" id="1.10.150.310:FF:000001">
    <property type="entry name" value="RNA-binding transcriptional accessory protein"/>
    <property type="match status" value="1"/>
</dbReference>
<keyword evidence="3" id="KW-1185">Reference proteome</keyword>
<reference evidence="2" key="1">
    <citation type="submission" date="2021-09" db="EMBL/GenBank/DDBJ databases">
        <title>Genome analysis of Fictibacillus sp. KIGAM418 isolated from marine sediment.</title>
        <authorList>
            <person name="Seo M.-J."/>
            <person name="Cho E.-S."/>
            <person name="Hwang C.Y."/>
        </authorList>
    </citation>
    <scope>NUCLEOTIDE SEQUENCE</scope>
    <source>
        <strain evidence="2">KIGAM418</strain>
    </source>
</reference>
<dbReference type="InterPro" id="IPR018974">
    <property type="entry name" value="Tex-like_N"/>
</dbReference>
<evidence type="ECO:0000259" key="1">
    <source>
        <dbReference type="PROSITE" id="PS50126"/>
    </source>
</evidence>
<dbReference type="Gene3D" id="1.10.10.650">
    <property type="entry name" value="RuvA domain 2-like"/>
    <property type="match status" value="1"/>
</dbReference>
<dbReference type="InterPro" id="IPR055179">
    <property type="entry name" value="Tex-like_central_region"/>
</dbReference>
<dbReference type="Gene3D" id="1.10.150.310">
    <property type="entry name" value="Tex RuvX-like domain-like"/>
    <property type="match status" value="1"/>
</dbReference>
<dbReference type="InterPro" id="IPR012337">
    <property type="entry name" value="RNaseH-like_sf"/>
</dbReference>
<dbReference type="InterPro" id="IPR041692">
    <property type="entry name" value="HHH_9"/>
</dbReference>
<dbReference type="FunFam" id="2.40.50.140:FF:000051">
    <property type="entry name" value="RNA-binding transcriptional accessory protein"/>
    <property type="match status" value="1"/>
</dbReference>
<dbReference type="InterPro" id="IPR023319">
    <property type="entry name" value="Tex-like_HTH_dom_sf"/>
</dbReference>